<dbReference type="RefSeq" id="WP_115477959.1">
    <property type="nucleotide sequence ID" value="NZ_QRBF01000003.1"/>
</dbReference>
<dbReference type="OrthoDB" id="9798632at2"/>
<protein>
    <submittedName>
        <fullName evidence="1">Epimerase</fullName>
    </submittedName>
</protein>
<dbReference type="PANTHER" id="PTHR14097:SF8">
    <property type="entry name" value="NAD(P)-BINDING DOMAIN-CONTAINING PROTEIN"/>
    <property type="match status" value="1"/>
</dbReference>
<dbReference type="SUPFAM" id="SSF51735">
    <property type="entry name" value="NAD(P)-binding Rossmann-fold domains"/>
    <property type="match status" value="1"/>
</dbReference>
<evidence type="ECO:0000313" key="1">
    <source>
        <dbReference type="EMBL" id="RDS84158.1"/>
    </source>
</evidence>
<name>A0A370X707_9GAMM</name>
<gene>
    <name evidence="1" type="ORF">DWU99_10410</name>
</gene>
<sequence>MKIIFFGATGMVGKGVLRQCLLDPDVEAVLSIGRRSCGVAHPKLHDLVCDDMFDFNVDPDELEGYDTCFFCLGVSSARMSEAEYRHLTYDLTMGWARALARKNPAMRFLYVSGMGTGGKAMWARVKGRTENDLLALLSEAFMIRLAALRPMHRERSKAPGGSVLLSLLSPLWPIFQWLWPKGVITTEELGRAMIVAARRGASERVLESADLVALGRHGNK</sequence>
<evidence type="ECO:0000313" key="2">
    <source>
        <dbReference type="Proteomes" id="UP000255334"/>
    </source>
</evidence>
<dbReference type="Gene3D" id="3.40.50.720">
    <property type="entry name" value="NAD(P)-binding Rossmann-like Domain"/>
    <property type="match status" value="1"/>
</dbReference>
<comment type="caution">
    <text evidence="1">The sequence shown here is derived from an EMBL/GenBank/DDBJ whole genome shotgun (WGS) entry which is preliminary data.</text>
</comment>
<dbReference type="Proteomes" id="UP000255334">
    <property type="component" value="Unassembled WGS sequence"/>
</dbReference>
<dbReference type="AlphaFoldDB" id="A0A370X707"/>
<proteinExistence type="predicted"/>
<organism evidence="1 2">
    <name type="scientific">Dyella psychrodurans</name>
    <dbReference type="NCBI Taxonomy" id="1927960"/>
    <lineage>
        <taxon>Bacteria</taxon>
        <taxon>Pseudomonadati</taxon>
        <taxon>Pseudomonadota</taxon>
        <taxon>Gammaproteobacteria</taxon>
        <taxon>Lysobacterales</taxon>
        <taxon>Rhodanobacteraceae</taxon>
        <taxon>Dyella</taxon>
    </lineage>
</organism>
<keyword evidence="2" id="KW-1185">Reference proteome</keyword>
<dbReference type="EMBL" id="QRBF01000003">
    <property type="protein sequence ID" value="RDS84158.1"/>
    <property type="molecule type" value="Genomic_DNA"/>
</dbReference>
<accession>A0A370X707</accession>
<dbReference type="PANTHER" id="PTHR14097">
    <property type="entry name" value="OXIDOREDUCTASE HTATIP2"/>
    <property type="match status" value="1"/>
</dbReference>
<reference evidence="1 2" key="1">
    <citation type="submission" date="2018-07" db="EMBL/GenBank/DDBJ databases">
        <title>Dyella monticola sp. nov. and Dyella psychrodurans sp. nov. isolated from monsoon evergreen broad-leaved forest soil of Dinghu Mountain, China.</title>
        <authorList>
            <person name="Gao Z."/>
            <person name="Qiu L."/>
        </authorList>
    </citation>
    <scope>NUCLEOTIDE SEQUENCE [LARGE SCALE GENOMIC DNA]</scope>
    <source>
        <strain evidence="1 2">4MSK11</strain>
    </source>
</reference>
<dbReference type="InterPro" id="IPR036291">
    <property type="entry name" value="NAD(P)-bd_dom_sf"/>
</dbReference>